<evidence type="ECO:0000256" key="5">
    <source>
        <dbReference type="ARBA" id="ARBA00022892"/>
    </source>
</evidence>
<keyword evidence="5 9" id="KW-0931">ER-Golgi transport</keyword>
<evidence type="ECO:0000256" key="1">
    <source>
        <dbReference type="ARBA" id="ARBA00022448"/>
    </source>
</evidence>
<sequence length="780" mass="85389">MDFNEVEAGEGVRLAWNAWPSSRIEATRMVVPFGVICNPVAALPEVPLLPYEPILCKGCRGVLNPYCRIDLDARIWVCQFCFQRNHFPPSYNGMSATNMPRELFPNSGVVEYVMSSQGGGGGGYMSPSGRTAAAGGGGFGIGMFGSTTPPGFLFVVDTCVTEEDLAGLKNAIKQLLGTMPETALVGLVSYGTMVQVHELGYADCPKSYVFRGDKAVSPQQVQEYLGLVNKQVRGGGGPGSGRGGGLGRFLAPVSEFEFSLTNALDELQPNSFSVEPGHRPQRATGAALAVAAGLMEGCLPNVGSRIMLFVAGPTTVGPGLIVDTDMGKSIRTHQDLVNDRAPHHKKACKFYTQLSSQMVANSHVLDIFACSLDQVGLAEAKIAVESTGGILVMAETFDSDQFKKSLQKLFMRDEEGHLKMFFNASVEVMTTREVKVCGAIGPCSSLHKKGVSVSETEIGIGGTSAWKLCTLNSKTAIAFYFEVVNAHSNPIPAGTAFFIQFVTQYQHGSGQTRLRVCTIARRWCDGGQVQDLAAGFDQEAAAVVMARLAVYKTEHEEVFDILRWLDRMLIRVASKFGDYQKEDPASFRLSSNFSLYPQFMFHLRRSQFLQVFNNTPDETAFYRLMLNREAVVGSLIMIQPTLFNYSFDGPPVPVLLDVSSIGPDRILVFDSYFYVVVHYGSTIAQWRKLGYQNDPQHENFRKLLEAPKADAEALLSERIPLPRLVECDQHGSQARFLLAKLNPSVTHNTDQYGGNSEVIFTDDVSLQVFIDHLQRLAVQS</sequence>
<evidence type="ECO:0000256" key="4">
    <source>
        <dbReference type="ARBA" id="ARBA00022833"/>
    </source>
</evidence>
<dbReference type="Pfam" id="PF08033">
    <property type="entry name" value="Sec23_BS"/>
    <property type="match status" value="1"/>
</dbReference>
<dbReference type="InterPro" id="IPR037364">
    <property type="entry name" value="Sec23"/>
</dbReference>
<gene>
    <name evidence="15" type="ORF">CSSPTR1EN2_LOCUS5629</name>
</gene>
<name>A0ABP0TND7_9BRYO</name>
<evidence type="ECO:0000259" key="12">
    <source>
        <dbReference type="Pfam" id="PF04811"/>
    </source>
</evidence>
<dbReference type="InterPro" id="IPR029006">
    <property type="entry name" value="ADF-H/Gelsolin-like_dom_sf"/>
</dbReference>
<evidence type="ECO:0000259" key="11">
    <source>
        <dbReference type="Pfam" id="PF04810"/>
    </source>
</evidence>
<keyword evidence="1 9" id="KW-0813">Transport</keyword>
<dbReference type="EMBL" id="OZ019905">
    <property type="protein sequence ID" value="CAK9200882.1"/>
    <property type="molecule type" value="Genomic_DNA"/>
</dbReference>
<dbReference type="CDD" id="cd11287">
    <property type="entry name" value="Sec23_C"/>
    <property type="match status" value="1"/>
</dbReference>
<reference evidence="15" key="1">
    <citation type="submission" date="2024-02" db="EMBL/GenBank/DDBJ databases">
        <authorList>
            <consortium name="ELIXIR-Norway"/>
            <consortium name="Elixir Norway"/>
        </authorList>
    </citation>
    <scope>NUCLEOTIDE SEQUENCE</scope>
</reference>
<dbReference type="InterPro" id="IPR006900">
    <property type="entry name" value="Sec23/24_helical_dom"/>
</dbReference>
<evidence type="ECO:0000256" key="9">
    <source>
        <dbReference type="RuleBase" id="RU365030"/>
    </source>
</evidence>
<protein>
    <recommendedName>
        <fullName evidence="9">Protein transport protein SEC23</fullName>
    </recommendedName>
</protein>
<comment type="similarity">
    <text evidence="9">Belongs to the SEC23/SEC24 family. SEC23 subfamily.</text>
</comment>
<keyword evidence="7 9" id="KW-0472">Membrane</keyword>
<dbReference type="InterPro" id="IPR036174">
    <property type="entry name" value="Znf_Sec23_Sec24_sf"/>
</dbReference>
<accession>A0ABP0TND7</accession>
<evidence type="ECO:0000313" key="15">
    <source>
        <dbReference type="EMBL" id="CAK9200882.1"/>
    </source>
</evidence>
<dbReference type="InterPro" id="IPR037550">
    <property type="entry name" value="Sec23_C"/>
</dbReference>
<dbReference type="SUPFAM" id="SSF82754">
    <property type="entry name" value="C-terminal, gelsolin-like domain of Sec23/24"/>
    <property type="match status" value="1"/>
</dbReference>
<evidence type="ECO:0000256" key="6">
    <source>
        <dbReference type="ARBA" id="ARBA00022927"/>
    </source>
</evidence>
<dbReference type="InterPro" id="IPR036175">
    <property type="entry name" value="Sec23/24_helical_dom_sf"/>
</dbReference>
<dbReference type="Proteomes" id="UP001497512">
    <property type="component" value="Chromosome 13"/>
</dbReference>
<comment type="function">
    <text evidence="9">Component of the coat protein complex II (COPII) which promotes the formation of transport vesicles from the endoplasmic reticulum (ER). The coat has two main functions, the physical deformation of the endoplasmic reticulum membrane into vesicles and the selection of cargo molecules.</text>
</comment>
<keyword evidence="8 9" id="KW-0968">Cytoplasmic vesicle</keyword>
<dbReference type="SUPFAM" id="SSF53300">
    <property type="entry name" value="vWA-like"/>
    <property type="match status" value="1"/>
</dbReference>
<dbReference type="Gene3D" id="2.60.40.1670">
    <property type="entry name" value="beta-sandwich domain of Sec23/24"/>
    <property type="match status" value="1"/>
</dbReference>
<evidence type="ECO:0000256" key="7">
    <source>
        <dbReference type="ARBA" id="ARBA00023136"/>
    </source>
</evidence>
<dbReference type="Pfam" id="PF00626">
    <property type="entry name" value="Gelsolin"/>
    <property type="match status" value="1"/>
</dbReference>
<dbReference type="Pfam" id="PF04815">
    <property type="entry name" value="Sec23_helical"/>
    <property type="match status" value="1"/>
</dbReference>
<dbReference type="Pfam" id="PF04810">
    <property type="entry name" value="zf-Sec23_Sec24"/>
    <property type="match status" value="1"/>
</dbReference>
<feature type="domain" description="Gelsolin-like" evidence="10">
    <location>
        <begin position="651"/>
        <end position="737"/>
    </location>
</feature>
<keyword evidence="3 9" id="KW-0256">Endoplasmic reticulum</keyword>
<evidence type="ECO:0000256" key="8">
    <source>
        <dbReference type="ARBA" id="ARBA00023329"/>
    </source>
</evidence>
<keyword evidence="2 9" id="KW-0479">Metal-binding</keyword>
<dbReference type="InterPro" id="IPR036180">
    <property type="entry name" value="Gelsolin-like_dom_sf"/>
</dbReference>
<dbReference type="Gene3D" id="3.40.20.10">
    <property type="entry name" value="Severin"/>
    <property type="match status" value="1"/>
</dbReference>
<dbReference type="SUPFAM" id="SSF82919">
    <property type="entry name" value="Zn-finger domain of Sec23/24"/>
    <property type="match status" value="1"/>
</dbReference>
<feature type="domain" description="Zinc finger Sec23/Sec24-type" evidence="11">
    <location>
        <begin position="53"/>
        <end position="91"/>
    </location>
</feature>
<keyword evidence="6 9" id="KW-0653">Protein transport</keyword>
<keyword evidence="16" id="KW-1185">Reference proteome</keyword>
<feature type="domain" description="Sec23/Sec24 trunk" evidence="12">
    <location>
        <begin position="148"/>
        <end position="410"/>
    </location>
</feature>
<dbReference type="Gene3D" id="2.30.30.380">
    <property type="entry name" value="Zn-finger domain of Sec23/24"/>
    <property type="match status" value="1"/>
</dbReference>
<dbReference type="SUPFAM" id="SSF81995">
    <property type="entry name" value="beta-sandwich domain of Sec23/24"/>
    <property type="match status" value="1"/>
</dbReference>
<dbReference type="Gene3D" id="1.20.120.730">
    <property type="entry name" value="Sec23/Sec24 helical domain"/>
    <property type="match status" value="1"/>
</dbReference>
<feature type="domain" description="Sec23/Sec24 beta-sandwich" evidence="14">
    <location>
        <begin position="422"/>
        <end position="523"/>
    </location>
</feature>
<dbReference type="Gene3D" id="3.40.50.410">
    <property type="entry name" value="von Willebrand factor, type A domain"/>
    <property type="match status" value="1"/>
</dbReference>
<dbReference type="InterPro" id="IPR006895">
    <property type="entry name" value="Znf_Sec23_Sec24"/>
</dbReference>
<evidence type="ECO:0000313" key="16">
    <source>
        <dbReference type="Proteomes" id="UP001497512"/>
    </source>
</evidence>
<dbReference type="Pfam" id="PF04811">
    <property type="entry name" value="Sec23_trunk"/>
    <property type="match status" value="1"/>
</dbReference>
<dbReference type="InterPro" id="IPR036465">
    <property type="entry name" value="vWFA_dom_sf"/>
</dbReference>
<comment type="subcellular location">
    <subcellularLocation>
        <location evidence="9">Cytoplasmic vesicle</location>
        <location evidence="9">COPII-coated vesicle membrane</location>
        <topology evidence="9">Peripheral membrane protein</topology>
        <orientation evidence="9">Cytoplasmic side</orientation>
    </subcellularLocation>
    <subcellularLocation>
        <location evidence="9">Endoplasmic reticulum membrane</location>
        <topology evidence="9">Peripheral membrane protein</topology>
        <orientation evidence="9">Cytoplasmic side</orientation>
    </subcellularLocation>
</comment>
<evidence type="ECO:0000259" key="14">
    <source>
        <dbReference type="Pfam" id="PF08033"/>
    </source>
</evidence>
<dbReference type="PANTHER" id="PTHR11141:SF22">
    <property type="entry name" value="PROTEIN TRANSPORT PROTEIN SEC23 G"/>
    <property type="match status" value="1"/>
</dbReference>
<feature type="domain" description="Sec23/Sec24 helical" evidence="13">
    <location>
        <begin position="537"/>
        <end position="633"/>
    </location>
</feature>
<dbReference type="InterPro" id="IPR006896">
    <property type="entry name" value="Sec23/24_trunk_dom"/>
</dbReference>
<dbReference type="PANTHER" id="PTHR11141">
    <property type="entry name" value="PROTEIN TRANSPORT PROTEIN SEC23"/>
    <property type="match status" value="1"/>
</dbReference>
<proteinExistence type="inferred from homology"/>
<evidence type="ECO:0000259" key="10">
    <source>
        <dbReference type="Pfam" id="PF00626"/>
    </source>
</evidence>
<organism evidence="15 16">
    <name type="scientific">Sphagnum troendelagicum</name>
    <dbReference type="NCBI Taxonomy" id="128251"/>
    <lineage>
        <taxon>Eukaryota</taxon>
        <taxon>Viridiplantae</taxon>
        <taxon>Streptophyta</taxon>
        <taxon>Embryophyta</taxon>
        <taxon>Bryophyta</taxon>
        <taxon>Sphagnophytina</taxon>
        <taxon>Sphagnopsida</taxon>
        <taxon>Sphagnales</taxon>
        <taxon>Sphagnaceae</taxon>
        <taxon>Sphagnum</taxon>
    </lineage>
</organism>
<keyword evidence="9" id="KW-0963">Cytoplasm</keyword>
<dbReference type="InterPro" id="IPR007123">
    <property type="entry name" value="Gelsolin-like_dom"/>
</dbReference>
<keyword evidence="4 9" id="KW-0862">Zinc</keyword>
<evidence type="ECO:0000259" key="13">
    <source>
        <dbReference type="Pfam" id="PF04815"/>
    </source>
</evidence>
<dbReference type="SUPFAM" id="SSF81811">
    <property type="entry name" value="Helical domain of Sec23/24"/>
    <property type="match status" value="1"/>
</dbReference>
<evidence type="ECO:0000256" key="3">
    <source>
        <dbReference type="ARBA" id="ARBA00022824"/>
    </source>
</evidence>
<evidence type="ECO:0000256" key="2">
    <source>
        <dbReference type="ARBA" id="ARBA00022723"/>
    </source>
</evidence>
<dbReference type="InterPro" id="IPR012990">
    <property type="entry name" value="Beta-sandwich_Sec23_24"/>
</dbReference>